<dbReference type="EMBL" id="KL198016">
    <property type="protein sequence ID" value="KDQ21560.1"/>
    <property type="molecule type" value="Genomic_DNA"/>
</dbReference>
<feature type="domain" description="Zn(2)-C6 fungal-type" evidence="6">
    <location>
        <begin position="26"/>
        <end position="57"/>
    </location>
</feature>
<dbReference type="CDD" id="cd00067">
    <property type="entry name" value="GAL4"/>
    <property type="match status" value="1"/>
</dbReference>
<dbReference type="Pfam" id="PF04082">
    <property type="entry name" value="Fungal_trans"/>
    <property type="match status" value="1"/>
</dbReference>
<keyword evidence="3" id="KW-0805">Transcription regulation</keyword>
<dbReference type="SUPFAM" id="SSF57701">
    <property type="entry name" value="Zn2/Cys6 DNA-binding domain"/>
    <property type="match status" value="1"/>
</dbReference>
<protein>
    <recommendedName>
        <fullName evidence="6">Zn(2)-C6 fungal-type domain-containing protein</fullName>
    </recommendedName>
</protein>
<comment type="subcellular location">
    <subcellularLocation>
        <location evidence="1">Nucleus</location>
    </subcellularLocation>
</comment>
<keyword evidence="4" id="KW-0804">Transcription</keyword>
<evidence type="ECO:0000256" key="3">
    <source>
        <dbReference type="ARBA" id="ARBA00023015"/>
    </source>
</evidence>
<dbReference type="Pfam" id="PF00172">
    <property type="entry name" value="Zn_clus"/>
    <property type="match status" value="1"/>
</dbReference>
<dbReference type="GO" id="GO:0005634">
    <property type="term" value="C:nucleus"/>
    <property type="evidence" value="ECO:0007669"/>
    <property type="project" value="UniProtKB-SubCell"/>
</dbReference>
<evidence type="ECO:0000256" key="5">
    <source>
        <dbReference type="ARBA" id="ARBA00023242"/>
    </source>
</evidence>
<dbReference type="PROSITE" id="PS00463">
    <property type="entry name" value="ZN2_CY6_FUNGAL_1"/>
    <property type="match status" value="1"/>
</dbReference>
<organism evidence="7 8">
    <name type="scientific">Botryobasidium botryosum (strain FD-172 SS1)</name>
    <dbReference type="NCBI Taxonomy" id="930990"/>
    <lineage>
        <taxon>Eukaryota</taxon>
        <taxon>Fungi</taxon>
        <taxon>Dikarya</taxon>
        <taxon>Basidiomycota</taxon>
        <taxon>Agaricomycotina</taxon>
        <taxon>Agaricomycetes</taxon>
        <taxon>Cantharellales</taxon>
        <taxon>Botryobasidiaceae</taxon>
        <taxon>Botryobasidium</taxon>
    </lineage>
</organism>
<proteinExistence type="predicted"/>
<dbReference type="InterPro" id="IPR036864">
    <property type="entry name" value="Zn2-C6_fun-type_DNA-bd_sf"/>
</dbReference>
<dbReference type="SMART" id="SM00066">
    <property type="entry name" value="GAL4"/>
    <property type="match status" value="1"/>
</dbReference>
<dbReference type="OrthoDB" id="2997785at2759"/>
<dbReference type="InterPro" id="IPR001138">
    <property type="entry name" value="Zn2Cys6_DnaBD"/>
</dbReference>
<dbReference type="CDD" id="cd12148">
    <property type="entry name" value="fungal_TF_MHR"/>
    <property type="match status" value="1"/>
</dbReference>
<dbReference type="InterPro" id="IPR007219">
    <property type="entry name" value="XnlR_reg_dom"/>
</dbReference>
<evidence type="ECO:0000256" key="1">
    <source>
        <dbReference type="ARBA" id="ARBA00004123"/>
    </source>
</evidence>
<dbReference type="AlphaFoldDB" id="A0A067N3K4"/>
<dbReference type="InterPro" id="IPR050815">
    <property type="entry name" value="TF_fung"/>
</dbReference>
<dbReference type="STRING" id="930990.A0A067N3K4"/>
<dbReference type="GO" id="GO:0008270">
    <property type="term" value="F:zinc ion binding"/>
    <property type="evidence" value="ECO:0007669"/>
    <property type="project" value="InterPro"/>
</dbReference>
<dbReference type="PANTHER" id="PTHR47338">
    <property type="entry name" value="ZN(II)2CYS6 TRANSCRIPTION FACTOR (EUROFUNG)-RELATED"/>
    <property type="match status" value="1"/>
</dbReference>
<evidence type="ECO:0000313" key="8">
    <source>
        <dbReference type="Proteomes" id="UP000027195"/>
    </source>
</evidence>
<gene>
    <name evidence="7" type="ORF">BOTBODRAFT_206844</name>
</gene>
<dbReference type="Proteomes" id="UP000027195">
    <property type="component" value="Unassembled WGS sequence"/>
</dbReference>
<evidence type="ECO:0000256" key="2">
    <source>
        <dbReference type="ARBA" id="ARBA00022723"/>
    </source>
</evidence>
<name>A0A067N3K4_BOTB1</name>
<keyword evidence="8" id="KW-1185">Reference proteome</keyword>
<dbReference type="GO" id="GO:0003677">
    <property type="term" value="F:DNA binding"/>
    <property type="evidence" value="ECO:0007669"/>
    <property type="project" value="InterPro"/>
</dbReference>
<evidence type="ECO:0000256" key="4">
    <source>
        <dbReference type="ARBA" id="ARBA00023163"/>
    </source>
</evidence>
<dbReference type="GO" id="GO:0000981">
    <property type="term" value="F:DNA-binding transcription factor activity, RNA polymerase II-specific"/>
    <property type="evidence" value="ECO:0007669"/>
    <property type="project" value="InterPro"/>
</dbReference>
<evidence type="ECO:0000259" key="6">
    <source>
        <dbReference type="PROSITE" id="PS50048"/>
    </source>
</evidence>
<dbReference type="Gene3D" id="4.10.240.10">
    <property type="entry name" value="Zn(2)-C6 fungal-type DNA-binding domain"/>
    <property type="match status" value="1"/>
</dbReference>
<dbReference type="InParanoid" id="A0A067N3K4"/>
<dbReference type="HOGENOM" id="CLU_022337_0_0_1"/>
<keyword evidence="5" id="KW-0539">Nucleus</keyword>
<accession>A0A067N3K4</accession>
<keyword evidence="2" id="KW-0479">Metal-binding</keyword>
<reference evidence="8" key="1">
    <citation type="journal article" date="2014" name="Proc. Natl. Acad. Sci. U.S.A.">
        <title>Extensive sampling of basidiomycete genomes demonstrates inadequacy of the white-rot/brown-rot paradigm for wood decay fungi.</title>
        <authorList>
            <person name="Riley R."/>
            <person name="Salamov A.A."/>
            <person name="Brown D.W."/>
            <person name="Nagy L.G."/>
            <person name="Floudas D."/>
            <person name="Held B.W."/>
            <person name="Levasseur A."/>
            <person name="Lombard V."/>
            <person name="Morin E."/>
            <person name="Otillar R."/>
            <person name="Lindquist E.A."/>
            <person name="Sun H."/>
            <person name="LaButti K.M."/>
            <person name="Schmutz J."/>
            <person name="Jabbour D."/>
            <person name="Luo H."/>
            <person name="Baker S.E."/>
            <person name="Pisabarro A.G."/>
            <person name="Walton J.D."/>
            <person name="Blanchette R.A."/>
            <person name="Henrissat B."/>
            <person name="Martin F."/>
            <person name="Cullen D."/>
            <person name="Hibbett D.S."/>
            <person name="Grigoriev I.V."/>
        </authorList>
    </citation>
    <scope>NUCLEOTIDE SEQUENCE [LARGE SCALE GENOMIC DNA]</scope>
    <source>
        <strain evidence="8">FD-172 SS1</strain>
    </source>
</reference>
<sequence length="604" mass="67815">MEGVLDIYDSPSVTSSGAKRIRKGTACATCRIKKRRCNAAQPVCSSCTHYKEPECVYSAVKTKPSKHSILQKQIDDLETQLGSLQTAALDAVEVVPSSNLSRRIQLRVSASPASLTEGFVSNGTFESWPPALFEAFQRTTSHESMFEVNFPQQLPLAPGTEVDPLIGSWWSTDEPPPSGLVAILIKIFAEQEHQHTHDPRPNEFYNSLYDPNPETGLHPALRNAIFLFACGFRPGPLNPLEAVFLRRTICFLRQALARVDRLLDFIEASMFLAFYYAYKGRYTQSVNNIAVTATFAAACGLHAMQSPAWQPANVPLLLPHPFSRDEIKRRIRVWWMIFTTNRLSSSASNIEIDINDEKITTIWELPPESDDLKETSYGTVSSLFIRDSPATYVYGDTANAIRSKCAALVGYAVRLGAMAASTPESNRIFWENFQIIDEAIRRVTNSLPSIFEQPRYEAGAARFNVESQSRDVNRFIIVYHFLACDAVICLHSRLARLGNTASRDACLEASWRVIPAARQLHQDTGRVSFSCLTVVWARMFREFGLEYNRLLATGDSERAQLIIPELKVLFALIKERSSYRSMTNTIMKHLKLAFPSLHNEPGLF</sequence>
<dbReference type="GO" id="GO:0006351">
    <property type="term" value="P:DNA-templated transcription"/>
    <property type="evidence" value="ECO:0007669"/>
    <property type="project" value="InterPro"/>
</dbReference>
<dbReference type="PROSITE" id="PS50048">
    <property type="entry name" value="ZN2_CY6_FUNGAL_2"/>
    <property type="match status" value="1"/>
</dbReference>
<evidence type="ECO:0000313" key="7">
    <source>
        <dbReference type="EMBL" id="KDQ21560.1"/>
    </source>
</evidence>
<dbReference type="PANTHER" id="PTHR47338:SF29">
    <property type="entry name" value="ZN(2)-C6 FUNGAL-TYPE DOMAIN-CONTAINING PROTEIN"/>
    <property type="match status" value="1"/>
</dbReference>